<organism evidence="1 2">
    <name type="scientific">Synergistes jonesii</name>
    <dbReference type="NCBI Taxonomy" id="2754"/>
    <lineage>
        <taxon>Bacteria</taxon>
        <taxon>Thermotogati</taxon>
        <taxon>Synergistota</taxon>
        <taxon>Synergistia</taxon>
        <taxon>Synergistales</taxon>
        <taxon>Synergistaceae</taxon>
        <taxon>Synergistes</taxon>
    </lineage>
</organism>
<gene>
    <name evidence="1" type="ORF">EH55_09185</name>
</gene>
<sequence length="252" mass="28646">MNKECFCEVDCDKKTDAAKFAIFAWEAGKIPRGLMQLETLRGNSTNPQTFDFPIIIERIPGACAETVIQNPSPLVLKSMINRAQELQKMGIKGITTSCGFNAIFQKEISKTVKIPFFSSSLLQIPYIRAVYGNKRDIIIFTARKANLRQEHFFATGTTDISNLHLYGMKEESKEWLKMNTHFDANIDIEVLKKDFVRLAKKALNEHPDAVAFLFECTDMPPFSQLVRDTVGLPVYDFVTMTRYFYNAVCCAL</sequence>
<keyword evidence="2" id="KW-1185">Reference proteome</keyword>
<reference evidence="1 2" key="1">
    <citation type="submission" date="2014-04" db="EMBL/GenBank/DDBJ databases">
        <title>Draft Genome Sequence of Synergistes jonesii.</title>
        <authorList>
            <person name="Coil D.A."/>
            <person name="Eisen J.A."/>
            <person name="Holland-Moritz H.E."/>
        </authorList>
    </citation>
    <scope>NUCLEOTIDE SEQUENCE [LARGE SCALE GENOMIC DNA]</scope>
    <source>
        <strain evidence="1 2">78-1</strain>
    </source>
</reference>
<dbReference type="eggNOG" id="COG0796">
    <property type="taxonomic scope" value="Bacteria"/>
</dbReference>
<dbReference type="Proteomes" id="UP000027665">
    <property type="component" value="Unassembled WGS sequence"/>
</dbReference>
<dbReference type="EMBL" id="JMKI01000045">
    <property type="protein sequence ID" value="KEJ91571.1"/>
    <property type="molecule type" value="Genomic_DNA"/>
</dbReference>
<comment type="caution">
    <text evidence="1">The sequence shown here is derived from an EMBL/GenBank/DDBJ whole genome shotgun (WGS) entry which is preliminary data.</text>
</comment>
<proteinExistence type="predicted"/>
<dbReference type="STRING" id="2754.EH55_09185"/>
<dbReference type="GeneID" id="90984286"/>
<protein>
    <recommendedName>
        <fullName evidence="3">Aspartate/glutamate racemase family protein</fullName>
    </recommendedName>
</protein>
<name>A0A073IQ43_9BACT</name>
<evidence type="ECO:0000313" key="2">
    <source>
        <dbReference type="Proteomes" id="UP000027665"/>
    </source>
</evidence>
<evidence type="ECO:0008006" key="3">
    <source>
        <dbReference type="Google" id="ProtNLM"/>
    </source>
</evidence>
<dbReference type="OrthoDB" id="5465390at2"/>
<evidence type="ECO:0000313" key="1">
    <source>
        <dbReference type="EMBL" id="KEJ91571.1"/>
    </source>
</evidence>
<dbReference type="RefSeq" id="WP_051682841.1">
    <property type="nucleotide sequence ID" value="NZ_JMKI01000045.1"/>
</dbReference>
<accession>A0A073IQ43</accession>
<dbReference type="AlphaFoldDB" id="A0A073IQ43"/>